<name>A0ACC1HAU2_9FUNG</name>
<sequence>MSDLDLDSQAILNGLVYLDRHQQLQPNSLPGKPSKVQRAPNPANASPSQKAVASAADPNHPESESVGTNNTAAAIAPEVGTAPAANSNGATIPVVTAAAAAAAAAQYSGVEGPRAIAHLKVETSAVLKELARFRACDDETMSCFYCREWSQWIYRKQISHSVNPNAVQASGSNKKKKKNQRHHHKDSPSSAQHQLQPQGNHEKELDKDKNSPRLLYKSVDELCQSLRELVSEEEERWKEQREANDDESASRSSMSSPAPSLSGSTSAKGKLEDVSSSRPTATAAAATAATATVASAPAAAVAAAAAAATTTTTTTTGATAMTASTTSSNLIDTIINRVTQWYQGYTFPLAEDYDDVVFEFHPESYSYEDPDDPLNPALLLPVLEVS</sequence>
<protein>
    <submittedName>
        <fullName evidence="1">Uncharacterized protein</fullName>
    </submittedName>
</protein>
<dbReference type="Proteomes" id="UP001145114">
    <property type="component" value="Unassembled WGS sequence"/>
</dbReference>
<comment type="caution">
    <text evidence="1">The sequence shown here is derived from an EMBL/GenBank/DDBJ whole genome shotgun (WGS) entry which is preliminary data.</text>
</comment>
<proteinExistence type="predicted"/>
<organism evidence="1 2">
    <name type="scientific">Spiromyces aspiralis</name>
    <dbReference type="NCBI Taxonomy" id="68401"/>
    <lineage>
        <taxon>Eukaryota</taxon>
        <taxon>Fungi</taxon>
        <taxon>Fungi incertae sedis</taxon>
        <taxon>Zoopagomycota</taxon>
        <taxon>Kickxellomycotina</taxon>
        <taxon>Kickxellomycetes</taxon>
        <taxon>Kickxellales</taxon>
        <taxon>Kickxellaceae</taxon>
        <taxon>Spiromyces</taxon>
    </lineage>
</organism>
<reference evidence="1" key="1">
    <citation type="submission" date="2022-06" db="EMBL/GenBank/DDBJ databases">
        <title>Phylogenomic reconstructions and comparative analyses of Kickxellomycotina fungi.</title>
        <authorList>
            <person name="Reynolds N.K."/>
            <person name="Stajich J.E."/>
            <person name="Barry K."/>
            <person name="Grigoriev I.V."/>
            <person name="Crous P."/>
            <person name="Smith M.E."/>
        </authorList>
    </citation>
    <scope>NUCLEOTIDE SEQUENCE</scope>
    <source>
        <strain evidence="1">RSA 2271</strain>
    </source>
</reference>
<dbReference type="EMBL" id="JAMZIH010006728">
    <property type="protein sequence ID" value="KAJ1673633.1"/>
    <property type="molecule type" value="Genomic_DNA"/>
</dbReference>
<gene>
    <name evidence="1" type="ORF">EV182_004855</name>
</gene>
<keyword evidence="2" id="KW-1185">Reference proteome</keyword>
<feature type="non-terminal residue" evidence="1">
    <location>
        <position position="386"/>
    </location>
</feature>
<evidence type="ECO:0000313" key="2">
    <source>
        <dbReference type="Proteomes" id="UP001145114"/>
    </source>
</evidence>
<accession>A0ACC1HAU2</accession>
<evidence type="ECO:0000313" key="1">
    <source>
        <dbReference type="EMBL" id="KAJ1673633.1"/>
    </source>
</evidence>